<keyword evidence="2" id="KW-1185">Reference proteome</keyword>
<dbReference type="Proteomes" id="UP000601223">
    <property type="component" value="Unassembled WGS sequence"/>
</dbReference>
<evidence type="ECO:0000313" key="2">
    <source>
        <dbReference type="Proteomes" id="UP000601223"/>
    </source>
</evidence>
<dbReference type="EMBL" id="BONF01000029">
    <property type="protein sequence ID" value="GIF83567.1"/>
    <property type="molecule type" value="Genomic_DNA"/>
</dbReference>
<comment type="caution">
    <text evidence="1">The sequence shown here is derived from an EMBL/GenBank/DDBJ whole genome shotgun (WGS) entry which is preliminary data.</text>
</comment>
<gene>
    <name evidence="1" type="ORF">Cba03nite_49160</name>
</gene>
<dbReference type="AlphaFoldDB" id="A0A8J3JEN7"/>
<organism evidence="1 2">
    <name type="scientific">Catellatospora bangladeshensis</name>
    <dbReference type="NCBI Taxonomy" id="310355"/>
    <lineage>
        <taxon>Bacteria</taxon>
        <taxon>Bacillati</taxon>
        <taxon>Actinomycetota</taxon>
        <taxon>Actinomycetes</taxon>
        <taxon>Micromonosporales</taxon>
        <taxon>Micromonosporaceae</taxon>
        <taxon>Catellatospora</taxon>
    </lineage>
</organism>
<evidence type="ECO:0000313" key="1">
    <source>
        <dbReference type="EMBL" id="GIF83567.1"/>
    </source>
</evidence>
<accession>A0A8J3JEN7</accession>
<protein>
    <submittedName>
        <fullName evidence="1">Uncharacterized protein</fullName>
    </submittedName>
</protein>
<proteinExistence type="predicted"/>
<name>A0A8J3JEN7_9ACTN</name>
<reference evidence="1 2" key="1">
    <citation type="submission" date="2021-01" db="EMBL/GenBank/DDBJ databases">
        <title>Whole genome shotgun sequence of Catellatospora bangladeshensis NBRC 107357.</title>
        <authorList>
            <person name="Komaki H."/>
            <person name="Tamura T."/>
        </authorList>
    </citation>
    <scope>NUCLEOTIDE SEQUENCE [LARGE SCALE GENOMIC DNA]</scope>
    <source>
        <strain evidence="1 2">NBRC 107357</strain>
    </source>
</reference>
<dbReference type="RefSeq" id="WP_203750584.1">
    <property type="nucleotide sequence ID" value="NZ_BONF01000029.1"/>
</dbReference>
<sequence length="64" mass="7158">MAGCVSTWLQAGHIDDRLWDILAAREQDLLRVVPELRDGEALYYQRLLDMAVLILEAPDGPPPA</sequence>